<dbReference type="Proteomes" id="UP000031843">
    <property type="component" value="Chromosome main"/>
</dbReference>
<evidence type="ECO:0000313" key="2">
    <source>
        <dbReference type="Proteomes" id="UP000031843"/>
    </source>
</evidence>
<name>A0A0C4Y977_9BURK</name>
<keyword evidence="2" id="KW-1185">Reference proteome</keyword>
<gene>
    <name evidence="1" type="ORF">RR42_m2106</name>
</gene>
<sequence length="43" mass="4452">MRILKVVGAQHLCSGGAATGVVLCGRRASLKSHLGLLLIDHLS</sequence>
<accession>A0A0C4Y977</accession>
<dbReference type="AlphaFoldDB" id="A0A0C4Y977"/>
<organism evidence="1 2">
    <name type="scientific">Cupriavidus basilensis</name>
    <dbReference type="NCBI Taxonomy" id="68895"/>
    <lineage>
        <taxon>Bacteria</taxon>
        <taxon>Pseudomonadati</taxon>
        <taxon>Pseudomonadota</taxon>
        <taxon>Betaproteobacteria</taxon>
        <taxon>Burkholderiales</taxon>
        <taxon>Burkholderiaceae</taxon>
        <taxon>Cupriavidus</taxon>
    </lineage>
</organism>
<evidence type="ECO:0000313" key="1">
    <source>
        <dbReference type="EMBL" id="AJG19498.1"/>
    </source>
</evidence>
<reference evidence="1 2" key="1">
    <citation type="journal article" date="2015" name="Genome Announc.">
        <title>Complete Genome Sequence of Cupriavidus basilensis 4G11, Isolated from the Oak Ridge Field Research Center Site.</title>
        <authorList>
            <person name="Ray J."/>
            <person name="Waters R.J."/>
            <person name="Skerker J.M."/>
            <person name="Kuehl J.V."/>
            <person name="Price M.N."/>
            <person name="Huang J."/>
            <person name="Chakraborty R."/>
            <person name="Arkin A.P."/>
            <person name="Deutschbauer A."/>
        </authorList>
    </citation>
    <scope>NUCLEOTIDE SEQUENCE [LARGE SCALE GENOMIC DNA]</scope>
    <source>
        <strain evidence="1">4G11</strain>
    </source>
</reference>
<protein>
    <submittedName>
        <fullName evidence="1">Uncharacterized protein</fullName>
    </submittedName>
</protein>
<proteinExistence type="predicted"/>
<dbReference type="KEGG" id="cbw:RR42_m2106"/>
<dbReference type="EMBL" id="CP010536">
    <property type="protein sequence ID" value="AJG19498.1"/>
    <property type="molecule type" value="Genomic_DNA"/>
</dbReference>